<sequence>MKLQKHFFNKLLHHPDTPVWTLICTMVAIMASYNTVIRYGFSEKMFFRLLIVYPLIVIFIYCLRTFVTLPIVLKLHNYFPNVIKINVPVQVSIPLLVIWFNVSIMMVLFTFIHHTLYPHFLIGYIGNWIKTFFVAVPIFFFVTKPLIFNMFDLLRAKYPLIIYEKTSQTESE</sequence>
<name>A0ABT7RWN9_9LACO</name>
<accession>A0ABT7RWN9</accession>
<dbReference type="RefSeq" id="WP_289455424.1">
    <property type="nucleotide sequence ID" value="NZ_JAUCAQ010000002.1"/>
</dbReference>
<dbReference type="Proteomes" id="UP001242903">
    <property type="component" value="Unassembled WGS sequence"/>
</dbReference>
<protein>
    <recommendedName>
        <fullName evidence="4">DUF2798 domain-containing protein</fullName>
    </recommendedName>
</protein>
<feature type="transmembrane region" description="Helical" evidence="1">
    <location>
        <begin position="20"/>
        <end position="37"/>
    </location>
</feature>
<dbReference type="EMBL" id="JAUCAQ010000002">
    <property type="protein sequence ID" value="MDM7645712.1"/>
    <property type="molecule type" value="Genomic_DNA"/>
</dbReference>
<feature type="transmembrane region" description="Helical" evidence="1">
    <location>
        <begin position="124"/>
        <end position="142"/>
    </location>
</feature>
<evidence type="ECO:0000256" key="1">
    <source>
        <dbReference type="SAM" id="Phobius"/>
    </source>
</evidence>
<organism evidence="2 3">
    <name type="scientific">Leuconostoc falkenbergense</name>
    <dbReference type="NCBI Taxonomy" id="2766470"/>
    <lineage>
        <taxon>Bacteria</taxon>
        <taxon>Bacillati</taxon>
        <taxon>Bacillota</taxon>
        <taxon>Bacilli</taxon>
        <taxon>Lactobacillales</taxon>
        <taxon>Lactobacillaceae</taxon>
        <taxon>Leuconostoc</taxon>
    </lineage>
</organism>
<proteinExistence type="predicted"/>
<evidence type="ECO:0008006" key="4">
    <source>
        <dbReference type="Google" id="ProtNLM"/>
    </source>
</evidence>
<evidence type="ECO:0000313" key="3">
    <source>
        <dbReference type="Proteomes" id="UP001242903"/>
    </source>
</evidence>
<feature type="transmembrane region" description="Helical" evidence="1">
    <location>
        <begin position="93"/>
        <end position="112"/>
    </location>
</feature>
<keyword evidence="1" id="KW-1133">Transmembrane helix</keyword>
<reference evidence="2 3" key="1">
    <citation type="submission" date="2023-06" db="EMBL/GenBank/DDBJ databases">
        <title>Draft Genome Sequences of lactic acid bacteria strains isolated from fermented milk products.</title>
        <authorList>
            <person name="Elcheninov A.G."/>
            <person name="Klyukina A."/>
            <person name="Zayulina K.S."/>
            <person name="Gavirova L.A."/>
            <person name="Shcherbakova P.A."/>
            <person name="Shestakov A.I."/>
            <person name="Kublanov I.V."/>
            <person name="Kochetkova T.V."/>
        </authorList>
    </citation>
    <scope>NUCLEOTIDE SEQUENCE [LARGE SCALE GENOMIC DNA]</scope>
    <source>
        <strain evidence="2 3">TOM.81</strain>
    </source>
</reference>
<keyword evidence="3" id="KW-1185">Reference proteome</keyword>
<keyword evidence="1" id="KW-0472">Membrane</keyword>
<feature type="transmembrane region" description="Helical" evidence="1">
    <location>
        <begin position="49"/>
        <end position="73"/>
    </location>
</feature>
<comment type="caution">
    <text evidence="2">The sequence shown here is derived from an EMBL/GenBank/DDBJ whole genome shotgun (WGS) entry which is preliminary data.</text>
</comment>
<gene>
    <name evidence="2" type="ORF">QUE93_01550</name>
</gene>
<keyword evidence="1" id="KW-0812">Transmembrane</keyword>
<evidence type="ECO:0000313" key="2">
    <source>
        <dbReference type="EMBL" id="MDM7645712.1"/>
    </source>
</evidence>